<name>A0ACC0J2S9_9ERIC</name>
<keyword evidence="2" id="KW-1185">Reference proteome</keyword>
<dbReference type="EMBL" id="CM045758">
    <property type="protein sequence ID" value="KAI8030531.1"/>
    <property type="molecule type" value="Genomic_DNA"/>
</dbReference>
<organism evidence="1 2">
    <name type="scientific">Camellia lanceoleosa</name>
    <dbReference type="NCBI Taxonomy" id="1840588"/>
    <lineage>
        <taxon>Eukaryota</taxon>
        <taxon>Viridiplantae</taxon>
        <taxon>Streptophyta</taxon>
        <taxon>Embryophyta</taxon>
        <taxon>Tracheophyta</taxon>
        <taxon>Spermatophyta</taxon>
        <taxon>Magnoliopsida</taxon>
        <taxon>eudicotyledons</taxon>
        <taxon>Gunneridae</taxon>
        <taxon>Pentapetalae</taxon>
        <taxon>asterids</taxon>
        <taxon>Ericales</taxon>
        <taxon>Theaceae</taxon>
        <taxon>Camellia</taxon>
    </lineage>
</organism>
<comment type="caution">
    <text evidence="1">The sequence shown here is derived from an EMBL/GenBank/DDBJ whole genome shotgun (WGS) entry which is preliminary data.</text>
</comment>
<reference evidence="1 2" key="1">
    <citation type="journal article" date="2022" name="Plant J.">
        <title>Chromosome-level genome of Camellia lanceoleosa provides a valuable resource for understanding genome evolution and self-incompatibility.</title>
        <authorList>
            <person name="Gong W."/>
            <person name="Xiao S."/>
            <person name="Wang L."/>
            <person name="Liao Z."/>
            <person name="Chang Y."/>
            <person name="Mo W."/>
            <person name="Hu G."/>
            <person name="Li W."/>
            <person name="Zhao G."/>
            <person name="Zhu H."/>
            <person name="Hu X."/>
            <person name="Ji K."/>
            <person name="Xiang X."/>
            <person name="Song Q."/>
            <person name="Yuan D."/>
            <person name="Jin S."/>
            <person name="Zhang L."/>
        </authorList>
    </citation>
    <scope>NUCLEOTIDE SEQUENCE [LARGE SCALE GENOMIC DNA]</scope>
    <source>
        <strain evidence="1">SQ_2022a</strain>
    </source>
</reference>
<proteinExistence type="predicted"/>
<gene>
    <name evidence="1" type="ORF">LOK49_LG01G01112</name>
</gene>
<protein>
    <submittedName>
        <fullName evidence="1">Uncharacterized protein</fullName>
    </submittedName>
</protein>
<evidence type="ECO:0000313" key="1">
    <source>
        <dbReference type="EMBL" id="KAI8030531.1"/>
    </source>
</evidence>
<dbReference type="Proteomes" id="UP001060215">
    <property type="component" value="Chromosome 1"/>
</dbReference>
<sequence>MESLVEKLCNCFSGVTMAKNGEESAESDIVEDETDADVSDPSVEGMDQSSHDVSKSKVELDEHSQASSEVTELDPCENEVQSPMTAIHLRGTSKSKAKKSSMKVRRGLSDGGDCDDPHPQAMGFNQHHHNAATVPFSVDGSELVVEKK</sequence>
<evidence type="ECO:0000313" key="2">
    <source>
        <dbReference type="Proteomes" id="UP001060215"/>
    </source>
</evidence>
<accession>A0ACC0J2S9</accession>